<keyword evidence="4" id="KW-1003">Cell membrane</keyword>
<keyword evidence="3" id="KW-0813">Transport</keyword>
<comment type="caution">
    <text evidence="10">The sequence shown here is derived from an EMBL/GenBank/DDBJ whole genome shotgun (WGS) entry which is preliminary data.</text>
</comment>
<evidence type="ECO:0000256" key="7">
    <source>
        <dbReference type="ARBA" id="ARBA00023136"/>
    </source>
</evidence>
<name>A0A366DRZ7_9NOCA</name>
<dbReference type="GO" id="GO:0033214">
    <property type="term" value="P:siderophore-iron import into cell"/>
    <property type="evidence" value="ECO:0007669"/>
    <property type="project" value="TreeGrafter"/>
</dbReference>
<evidence type="ECO:0000256" key="5">
    <source>
        <dbReference type="ARBA" id="ARBA00022692"/>
    </source>
</evidence>
<dbReference type="GO" id="GO:0022857">
    <property type="term" value="F:transmembrane transporter activity"/>
    <property type="evidence" value="ECO:0007669"/>
    <property type="project" value="InterPro"/>
</dbReference>
<feature type="transmembrane region" description="Helical" evidence="9">
    <location>
        <begin position="225"/>
        <end position="247"/>
    </location>
</feature>
<organism evidence="10 11">
    <name type="scientific">Nocardia puris</name>
    <dbReference type="NCBI Taxonomy" id="208602"/>
    <lineage>
        <taxon>Bacteria</taxon>
        <taxon>Bacillati</taxon>
        <taxon>Actinomycetota</taxon>
        <taxon>Actinomycetes</taxon>
        <taxon>Mycobacteriales</taxon>
        <taxon>Nocardiaceae</taxon>
        <taxon>Nocardia</taxon>
    </lineage>
</organism>
<evidence type="ECO:0000313" key="11">
    <source>
        <dbReference type="Proteomes" id="UP000252586"/>
    </source>
</evidence>
<keyword evidence="11" id="KW-1185">Reference proteome</keyword>
<evidence type="ECO:0000256" key="8">
    <source>
        <dbReference type="SAM" id="MobiDB-lite"/>
    </source>
</evidence>
<dbReference type="InterPro" id="IPR037294">
    <property type="entry name" value="ABC_BtuC-like"/>
</dbReference>
<dbReference type="STRING" id="1210090.GCA_001613185_05954"/>
<dbReference type="CDD" id="cd06550">
    <property type="entry name" value="TM_ABC_iron-siderophores_like"/>
    <property type="match status" value="1"/>
</dbReference>
<feature type="transmembrane region" description="Helical" evidence="9">
    <location>
        <begin position="123"/>
        <end position="144"/>
    </location>
</feature>
<evidence type="ECO:0000256" key="4">
    <source>
        <dbReference type="ARBA" id="ARBA00022475"/>
    </source>
</evidence>
<feature type="transmembrane region" description="Helical" evidence="9">
    <location>
        <begin position="339"/>
        <end position="357"/>
    </location>
</feature>
<dbReference type="AlphaFoldDB" id="A0A366DRZ7"/>
<dbReference type="FunFam" id="1.10.3470.10:FF:000001">
    <property type="entry name" value="Vitamin B12 ABC transporter permease BtuC"/>
    <property type="match status" value="1"/>
</dbReference>
<reference evidence="10 11" key="1">
    <citation type="submission" date="2018-06" db="EMBL/GenBank/DDBJ databases">
        <title>Genomic Encyclopedia of Type Strains, Phase IV (KMG-IV): sequencing the most valuable type-strain genomes for metagenomic binning, comparative biology and taxonomic classification.</title>
        <authorList>
            <person name="Goeker M."/>
        </authorList>
    </citation>
    <scope>NUCLEOTIDE SEQUENCE [LARGE SCALE GENOMIC DNA]</scope>
    <source>
        <strain evidence="10 11">DSM 44599</strain>
    </source>
</reference>
<dbReference type="SUPFAM" id="SSF81345">
    <property type="entry name" value="ABC transporter involved in vitamin B12 uptake, BtuC"/>
    <property type="match status" value="1"/>
</dbReference>
<keyword evidence="6 9" id="KW-1133">Transmembrane helix</keyword>
<dbReference type="Pfam" id="PF01032">
    <property type="entry name" value="FecCD"/>
    <property type="match status" value="1"/>
</dbReference>
<evidence type="ECO:0000256" key="2">
    <source>
        <dbReference type="ARBA" id="ARBA00007935"/>
    </source>
</evidence>
<evidence type="ECO:0000256" key="9">
    <source>
        <dbReference type="SAM" id="Phobius"/>
    </source>
</evidence>
<dbReference type="Gene3D" id="1.10.3470.10">
    <property type="entry name" value="ABC transporter involved in vitamin B12 uptake, BtuC"/>
    <property type="match status" value="1"/>
</dbReference>
<evidence type="ECO:0000313" key="10">
    <source>
        <dbReference type="EMBL" id="RBO92877.1"/>
    </source>
</evidence>
<gene>
    <name evidence="10" type="ORF">DFR74_103525</name>
</gene>
<keyword evidence="5 9" id="KW-0812">Transmembrane</keyword>
<sequence>MTGWPPARRGRPFRRTDRPMSTVAYPTRRPHARQRALRRNGLLVLLALLAVFVVLGIITGTTSIPLADTWDAIVAFDPADSDHLLVRHLRIPRTLLGIVVGCALGVAGTIMQALTRNPLADPGILGVNAGATVAIAAAISFFGVTTVSGYMWFGLAGAALAGAAVYLLGGVGRGTHPVRVVLAGAALTVVLLALTQVILVNSEEAVFDRFRHWMVGSLQGRGYDVLIPVVTLVAAGLLLAAALARLLDAAALGHDLSRALGAQPLRVWALSAVAVIVLAGAATAAAGPIGFVGLTAPHIARFVAGADHRWVLPYSMLISAVLVVAADTLGRVVAPPGEVGVGIMVALMGGPFFVALVRRRRLVQL</sequence>
<dbReference type="InterPro" id="IPR000522">
    <property type="entry name" value="ABC_transptr_permease_BtuC"/>
</dbReference>
<dbReference type="PANTHER" id="PTHR30472:SF1">
    <property type="entry name" value="FE(3+) DICITRATE TRANSPORT SYSTEM PERMEASE PROTEIN FECC-RELATED"/>
    <property type="match status" value="1"/>
</dbReference>
<feature type="transmembrane region" description="Helical" evidence="9">
    <location>
        <begin position="91"/>
        <end position="111"/>
    </location>
</feature>
<comment type="similarity">
    <text evidence="2">Belongs to the binding-protein-dependent transport system permease family. FecCD subfamily.</text>
</comment>
<dbReference type="PANTHER" id="PTHR30472">
    <property type="entry name" value="FERRIC ENTEROBACTIN TRANSPORT SYSTEM PERMEASE PROTEIN"/>
    <property type="match status" value="1"/>
</dbReference>
<accession>A0A366DRZ7</accession>
<evidence type="ECO:0000256" key="3">
    <source>
        <dbReference type="ARBA" id="ARBA00022448"/>
    </source>
</evidence>
<evidence type="ECO:0000256" key="6">
    <source>
        <dbReference type="ARBA" id="ARBA00022989"/>
    </source>
</evidence>
<proteinExistence type="inferred from homology"/>
<keyword evidence="7 9" id="KW-0472">Membrane</keyword>
<dbReference type="EMBL" id="QNRE01000003">
    <property type="protein sequence ID" value="RBO92877.1"/>
    <property type="molecule type" value="Genomic_DNA"/>
</dbReference>
<dbReference type="GO" id="GO:0005886">
    <property type="term" value="C:plasma membrane"/>
    <property type="evidence" value="ECO:0007669"/>
    <property type="project" value="UniProtKB-SubCell"/>
</dbReference>
<evidence type="ECO:0000256" key="1">
    <source>
        <dbReference type="ARBA" id="ARBA00004651"/>
    </source>
</evidence>
<feature type="transmembrane region" description="Helical" evidence="9">
    <location>
        <begin position="267"/>
        <end position="291"/>
    </location>
</feature>
<feature type="region of interest" description="Disordered" evidence="8">
    <location>
        <begin position="1"/>
        <end position="20"/>
    </location>
</feature>
<feature type="transmembrane region" description="Helical" evidence="9">
    <location>
        <begin position="150"/>
        <end position="168"/>
    </location>
</feature>
<protein>
    <submittedName>
        <fullName evidence="10">Iron complex transport system permease protein</fullName>
    </submittedName>
</protein>
<comment type="subcellular location">
    <subcellularLocation>
        <location evidence="1">Cell membrane</location>
        <topology evidence="1">Multi-pass membrane protein</topology>
    </subcellularLocation>
</comment>
<dbReference type="RefSeq" id="WP_232331891.1">
    <property type="nucleotide sequence ID" value="NZ_JADLRS010000023.1"/>
</dbReference>
<feature type="transmembrane region" description="Helical" evidence="9">
    <location>
        <begin position="180"/>
        <end position="199"/>
    </location>
</feature>
<dbReference type="Proteomes" id="UP000252586">
    <property type="component" value="Unassembled WGS sequence"/>
</dbReference>